<organism evidence="1 2">
    <name type="scientific">Halorubrum distributum JCM 13916</name>
    <dbReference type="NCBI Taxonomy" id="1230455"/>
    <lineage>
        <taxon>Archaea</taxon>
        <taxon>Methanobacteriati</taxon>
        <taxon>Methanobacteriota</taxon>
        <taxon>Stenosarchaea group</taxon>
        <taxon>Halobacteria</taxon>
        <taxon>Halobacteriales</taxon>
        <taxon>Haloferacaceae</taxon>
        <taxon>Halorubrum</taxon>
        <taxon>Halorubrum distributum group</taxon>
    </lineage>
</organism>
<evidence type="ECO:0000313" key="1">
    <source>
        <dbReference type="EMBL" id="EMA69634.1"/>
    </source>
</evidence>
<reference evidence="1 2" key="1">
    <citation type="journal article" date="2014" name="PLoS Genet.">
        <title>Phylogenetically driven sequencing of extremely halophilic archaea reveals strategies for static and dynamic osmo-response.</title>
        <authorList>
            <person name="Becker E.A."/>
            <person name="Seitzer P.M."/>
            <person name="Tritt A."/>
            <person name="Larsen D."/>
            <person name="Krusor M."/>
            <person name="Yao A.I."/>
            <person name="Wu D."/>
            <person name="Madern D."/>
            <person name="Eisen J.A."/>
            <person name="Darling A.E."/>
            <person name="Facciotti M.T."/>
        </authorList>
    </citation>
    <scope>NUCLEOTIDE SEQUENCE [LARGE SCALE GENOMIC DNA]</scope>
    <source>
        <strain evidence="1 2">JCM 13916</strain>
    </source>
</reference>
<dbReference type="EMBL" id="AOJJ01000077">
    <property type="protein sequence ID" value="EMA69634.1"/>
    <property type="molecule type" value="Genomic_DNA"/>
</dbReference>
<name>M0PJ38_9EURY</name>
<dbReference type="AlphaFoldDB" id="M0PJ38"/>
<gene>
    <name evidence="1" type="ORF">C462_12200</name>
</gene>
<protein>
    <submittedName>
        <fullName evidence="1">Uncharacterized protein</fullName>
    </submittedName>
</protein>
<dbReference type="Proteomes" id="UP000011528">
    <property type="component" value="Unassembled WGS sequence"/>
</dbReference>
<comment type="caution">
    <text evidence="1">The sequence shown here is derived from an EMBL/GenBank/DDBJ whole genome shotgun (WGS) entry which is preliminary data.</text>
</comment>
<evidence type="ECO:0000313" key="2">
    <source>
        <dbReference type="Proteomes" id="UP000011528"/>
    </source>
</evidence>
<proteinExistence type="predicted"/>
<accession>M0PJ38</accession>
<sequence>MTRPTFLVDSIEQRITITIDADFFYLLDVSTGATFLPELVATPRVVVGEERPEQSMYLGYTTFSGTTRLSVI</sequence>